<dbReference type="Pfam" id="PF21191">
    <property type="entry name" value="CvfB_1st"/>
    <property type="match status" value="1"/>
</dbReference>
<dbReference type="Gene3D" id="1.10.10.10">
    <property type="entry name" value="Winged helix-like DNA-binding domain superfamily/Winged helix DNA-binding domain"/>
    <property type="match status" value="1"/>
</dbReference>
<dbReference type="PIRSF" id="PIRSF012524">
    <property type="entry name" value="YitL_S1"/>
    <property type="match status" value="1"/>
</dbReference>
<dbReference type="SMART" id="SM00316">
    <property type="entry name" value="S1"/>
    <property type="match status" value="1"/>
</dbReference>
<dbReference type="EMBL" id="RBVX01000006">
    <property type="protein sequence ID" value="RSL33693.1"/>
    <property type="molecule type" value="Genomic_DNA"/>
</dbReference>
<dbReference type="Pfam" id="PF17783">
    <property type="entry name" value="WHD_CvfB"/>
    <property type="match status" value="1"/>
</dbReference>
<dbReference type="InterPro" id="IPR036388">
    <property type="entry name" value="WH-like_DNA-bd_sf"/>
</dbReference>
<feature type="domain" description="S1 motif" evidence="2">
    <location>
        <begin position="153"/>
        <end position="213"/>
    </location>
</feature>
<proteinExistence type="inferred from homology"/>
<accession>A0A428N5C9</accession>
<dbReference type="PANTHER" id="PTHR37296">
    <property type="entry name" value="CONSERVED VIRULENCE FACTOR B"/>
    <property type="match status" value="1"/>
</dbReference>
<protein>
    <recommendedName>
        <fullName evidence="2">S1 motif domain-containing protein</fullName>
    </recommendedName>
</protein>
<dbReference type="InterPro" id="IPR048587">
    <property type="entry name" value="CvfB_S1_3rd"/>
</dbReference>
<evidence type="ECO:0000256" key="1">
    <source>
        <dbReference type="PIRNR" id="PIRNR012524"/>
    </source>
</evidence>
<dbReference type="AlphaFoldDB" id="A0A428N5C9"/>
<dbReference type="InterPro" id="IPR048588">
    <property type="entry name" value="CvfB_S1_2nd"/>
</dbReference>
<dbReference type="InterPro" id="IPR040764">
    <property type="entry name" value="CvfB_WH"/>
</dbReference>
<comment type="similarity">
    <text evidence="1">Belongs to the CvfB family.</text>
</comment>
<evidence type="ECO:0000313" key="3">
    <source>
        <dbReference type="EMBL" id="RSL33693.1"/>
    </source>
</evidence>
<reference evidence="3 4" key="1">
    <citation type="submission" date="2018-10" db="EMBL/GenBank/DDBJ databases">
        <title>Draft genome sequence of Bacillus salarius IM0101, isolated from a hypersaline soil in Inner Mongolia, China.</title>
        <authorList>
            <person name="Yamprayoonswat W."/>
            <person name="Boonvisut S."/>
            <person name="Jumpathong W."/>
            <person name="Sittihan S."/>
            <person name="Ruangsuj P."/>
            <person name="Wanthongcharoen S."/>
            <person name="Thongpramul N."/>
            <person name="Pimmason S."/>
            <person name="Yu B."/>
            <person name="Yasawong M."/>
        </authorList>
    </citation>
    <scope>NUCLEOTIDE SEQUENCE [LARGE SCALE GENOMIC DNA]</scope>
    <source>
        <strain evidence="3 4">IM0101</strain>
    </source>
</reference>
<dbReference type="GO" id="GO:0003676">
    <property type="term" value="F:nucleic acid binding"/>
    <property type="evidence" value="ECO:0007669"/>
    <property type="project" value="InterPro"/>
</dbReference>
<name>A0A428N5C9_9BACI</name>
<dbReference type="InterPro" id="IPR039566">
    <property type="entry name" value="CvfB_S1_st"/>
</dbReference>
<evidence type="ECO:0000259" key="2">
    <source>
        <dbReference type="PROSITE" id="PS50126"/>
    </source>
</evidence>
<dbReference type="InterPro" id="IPR014464">
    <property type="entry name" value="CvfB_fam"/>
</dbReference>
<gene>
    <name evidence="3" type="ORF">D7Z54_08325</name>
</gene>
<comment type="caution">
    <text evidence="3">The sequence shown here is derived from an EMBL/GenBank/DDBJ whole genome shotgun (WGS) entry which is preliminary data.</text>
</comment>
<evidence type="ECO:0000313" key="4">
    <source>
        <dbReference type="Proteomes" id="UP000275076"/>
    </source>
</evidence>
<organism evidence="3 4">
    <name type="scientific">Salibacterium salarium</name>
    <dbReference type="NCBI Taxonomy" id="284579"/>
    <lineage>
        <taxon>Bacteria</taxon>
        <taxon>Bacillati</taxon>
        <taxon>Bacillota</taxon>
        <taxon>Bacilli</taxon>
        <taxon>Bacillales</taxon>
        <taxon>Bacillaceae</taxon>
    </lineage>
</organism>
<keyword evidence="4" id="KW-1185">Reference proteome</keyword>
<dbReference type="InterPro" id="IPR003029">
    <property type="entry name" value="S1_domain"/>
</dbReference>
<dbReference type="Gene3D" id="2.40.50.140">
    <property type="entry name" value="Nucleic acid-binding proteins"/>
    <property type="match status" value="2"/>
</dbReference>
<dbReference type="SUPFAM" id="SSF50249">
    <property type="entry name" value="Nucleic acid-binding proteins"/>
    <property type="match status" value="1"/>
</dbReference>
<dbReference type="Pfam" id="PF21543">
    <property type="entry name" value="CvfB_2nd"/>
    <property type="match status" value="1"/>
</dbReference>
<dbReference type="InterPro" id="IPR012340">
    <property type="entry name" value="NA-bd_OB-fold"/>
</dbReference>
<dbReference type="PROSITE" id="PS50126">
    <property type="entry name" value="S1"/>
    <property type="match status" value="1"/>
</dbReference>
<sequence length="285" mass="32253">MMIKPGTIQTWNVKHETPDTFTLTKANEHIDLPFQNTTRPLAVGEVVRVFIYTDKHGKPQATMTLPEVTKDSFGFAPVVNVVPSLGVFLDIGAPKDLLVSKDDLPYLREMWPQLDDKLYSTLTQDKQGRLFAKPATEDEIMDQAEHAPASLKNQTITGFVYRVGKVGSFIWTTDKYRAFLHESERTREPRLGEAVEARVIDVKEDGTINVSFRPNKLESMDKDSHAILLKLTRNQGELPFSDKSDPEDIKETFQISKASFKRAIGRLMKQGIVEQTKEGTIKMKD</sequence>
<dbReference type="Pfam" id="PF13509">
    <property type="entry name" value="S1_2"/>
    <property type="match status" value="1"/>
</dbReference>
<dbReference type="PANTHER" id="PTHR37296:SF1">
    <property type="entry name" value="CONSERVED VIRULENCE FACTOR B"/>
    <property type="match status" value="1"/>
</dbReference>
<dbReference type="Proteomes" id="UP000275076">
    <property type="component" value="Unassembled WGS sequence"/>
</dbReference>